<dbReference type="EMBL" id="JAIWYP010000005">
    <property type="protein sequence ID" value="KAH3822993.1"/>
    <property type="molecule type" value="Genomic_DNA"/>
</dbReference>
<sequence>MLTKDIDFTKSTYKHADMPRELLLKKLQQQNVRIRSLQSDVDRIERHIKKIISSEGVSMDMLHSAEMKDLMQLCEKDVVQSYPDSNSFQRLFWA</sequence>
<reference evidence="2" key="2">
    <citation type="submission" date="2020-11" db="EMBL/GenBank/DDBJ databases">
        <authorList>
            <person name="McCartney M.A."/>
            <person name="Auch B."/>
            <person name="Kono T."/>
            <person name="Mallez S."/>
            <person name="Becker A."/>
            <person name="Gohl D.M."/>
            <person name="Silverstein K.A.T."/>
            <person name="Koren S."/>
            <person name="Bechman K.B."/>
            <person name="Herman A."/>
            <person name="Abrahante J.E."/>
            <person name="Garbe J."/>
        </authorList>
    </citation>
    <scope>NUCLEOTIDE SEQUENCE</scope>
    <source>
        <strain evidence="2">Duluth1</strain>
        <tissue evidence="2">Whole animal</tissue>
    </source>
</reference>
<accession>A0A9D4JWI5</accession>
<organism evidence="2 3">
    <name type="scientific">Dreissena polymorpha</name>
    <name type="common">Zebra mussel</name>
    <name type="synonym">Mytilus polymorpha</name>
    <dbReference type="NCBI Taxonomy" id="45954"/>
    <lineage>
        <taxon>Eukaryota</taxon>
        <taxon>Metazoa</taxon>
        <taxon>Spiralia</taxon>
        <taxon>Lophotrochozoa</taxon>
        <taxon>Mollusca</taxon>
        <taxon>Bivalvia</taxon>
        <taxon>Autobranchia</taxon>
        <taxon>Heteroconchia</taxon>
        <taxon>Euheterodonta</taxon>
        <taxon>Imparidentia</taxon>
        <taxon>Neoheterodontei</taxon>
        <taxon>Myida</taxon>
        <taxon>Dreissenoidea</taxon>
        <taxon>Dreissenidae</taxon>
        <taxon>Dreissena</taxon>
    </lineage>
</organism>
<dbReference type="AlphaFoldDB" id="A0A9D4JWI5"/>
<dbReference type="Proteomes" id="UP000828390">
    <property type="component" value="Unassembled WGS sequence"/>
</dbReference>
<evidence type="ECO:0000313" key="2">
    <source>
        <dbReference type="EMBL" id="KAH3822993.1"/>
    </source>
</evidence>
<protein>
    <submittedName>
        <fullName evidence="2">Uncharacterized protein</fullName>
    </submittedName>
</protein>
<name>A0A9D4JWI5_DREPO</name>
<feature type="coiled-coil region" evidence="1">
    <location>
        <begin position="20"/>
        <end position="47"/>
    </location>
</feature>
<comment type="caution">
    <text evidence="2">The sequence shown here is derived from an EMBL/GenBank/DDBJ whole genome shotgun (WGS) entry which is preliminary data.</text>
</comment>
<evidence type="ECO:0000256" key="1">
    <source>
        <dbReference type="SAM" id="Coils"/>
    </source>
</evidence>
<gene>
    <name evidence="2" type="ORF">DPMN_124787</name>
</gene>
<reference evidence="2" key="1">
    <citation type="journal article" date="2019" name="bioRxiv">
        <title>The Genome of the Zebra Mussel, Dreissena polymorpha: A Resource for Invasive Species Research.</title>
        <authorList>
            <person name="McCartney M.A."/>
            <person name="Auch B."/>
            <person name="Kono T."/>
            <person name="Mallez S."/>
            <person name="Zhang Y."/>
            <person name="Obille A."/>
            <person name="Becker A."/>
            <person name="Abrahante J.E."/>
            <person name="Garbe J."/>
            <person name="Badalamenti J.P."/>
            <person name="Herman A."/>
            <person name="Mangelson H."/>
            <person name="Liachko I."/>
            <person name="Sullivan S."/>
            <person name="Sone E.D."/>
            <person name="Koren S."/>
            <person name="Silverstein K.A.T."/>
            <person name="Beckman K.B."/>
            <person name="Gohl D.M."/>
        </authorList>
    </citation>
    <scope>NUCLEOTIDE SEQUENCE</scope>
    <source>
        <strain evidence="2">Duluth1</strain>
        <tissue evidence="2">Whole animal</tissue>
    </source>
</reference>
<keyword evidence="1" id="KW-0175">Coiled coil</keyword>
<proteinExistence type="predicted"/>
<evidence type="ECO:0000313" key="3">
    <source>
        <dbReference type="Proteomes" id="UP000828390"/>
    </source>
</evidence>
<keyword evidence="3" id="KW-1185">Reference proteome</keyword>